<proteinExistence type="predicted"/>
<dbReference type="OrthoDB" id="6425635at2759"/>
<dbReference type="AlphaFoldDB" id="A0A8X6HD22"/>
<feature type="domain" description="STPR" evidence="1">
    <location>
        <begin position="5"/>
        <end position="64"/>
    </location>
</feature>
<evidence type="ECO:0000313" key="3">
    <source>
        <dbReference type="Proteomes" id="UP000887116"/>
    </source>
</evidence>
<dbReference type="InterPro" id="IPR048998">
    <property type="entry name" value="STPR"/>
</dbReference>
<protein>
    <recommendedName>
        <fullName evidence="1">STPR domain-containing protein</fullName>
    </recommendedName>
</protein>
<dbReference type="Proteomes" id="UP000887116">
    <property type="component" value="Unassembled WGS sequence"/>
</dbReference>
<keyword evidence="3" id="KW-1185">Reference proteome</keyword>
<comment type="caution">
    <text evidence="2">The sequence shown here is derived from an EMBL/GenBank/DDBJ whole genome shotgun (WGS) entry which is preliminary data.</text>
</comment>
<evidence type="ECO:0000259" key="1">
    <source>
        <dbReference type="Pfam" id="PF21107"/>
    </source>
</evidence>
<dbReference type="EMBL" id="BMAO01018117">
    <property type="protein sequence ID" value="GFR21148.1"/>
    <property type="molecule type" value="Genomic_DNA"/>
</dbReference>
<gene>
    <name evidence="2" type="primary">EVAR_53829_1</name>
    <name evidence="2" type="ORF">TNCT_523241</name>
</gene>
<evidence type="ECO:0000313" key="2">
    <source>
        <dbReference type="EMBL" id="GFR21148.1"/>
    </source>
</evidence>
<organism evidence="2 3">
    <name type="scientific">Trichonephila clavata</name>
    <name type="common">Joro spider</name>
    <name type="synonym">Nephila clavata</name>
    <dbReference type="NCBI Taxonomy" id="2740835"/>
    <lineage>
        <taxon>Eukaryota</taxon>
        <taxon>Metazoa</taxon>
        <taxon>Ecdysozoa</taxon>
        <taxon>Arthropoda</taxon>
        <taxon>Chelicerata</taxon>
        <taxon>Arachnida</taxon>
        <taxon>Araneae</taxon>
        <taxon>Araneomorphae</taxon>
        <taxon>Entelegynae</taxon>
        <taxon>Araneoidea</taxon>
        <taxon>Nephilidae</taxon>
        <taxon>Trichonephila</taxon>
    </lineage>
</organism>
<sequence>MAKQHLRAVESQEKHDARIAKIRQHISVIQETESVEQREIRLSAFRMHNSQVRADKTPGQREVRLSALRIHSSQVRKAEKSQIEAFNKTINIFCNKVCEICTKRCYPNQVTNHKINLSTASYLPAELTSKGTILLCHRCKKHLTSKKTSGPAKAYWSNLDPGEGA</sequence>
<reference evidence="2" key="1">
    <citation type="submission" date="2020-07" db="EMBL/GenBank/DDBJ databases">
        <title>Multicomponent nature underlies the extraordinary mechanical properties of spider dragline silk.</title>
        <authorList>
            <person name="Kono N."/>
            <person name="Nakamura H."/>
            <person name="Mori M."/>
            <person name="Yoshida Y."/>
            <person name="Ohtoshi R."/>
            <person name="Malay A.D."/>
            <person name="Moran D.A.P."/>
            <person name="Tomita M."/>
            <person name="Numata K."/>
            <person name="Arakawa K."/>
        </authorList>
    </citation>
    <scope>NUCLEOTIDE SEQUENCE</scope>
</reference>
<name>A0A8X6HD22_TRICU</name>
<dbReference type="Pfam" id="PF21107">
    <property type="entry name" value="STPRs"/>
    <property type="match status" value="1"/>
</dbReference>
<accession>A0A8X6HD22</accession>